<dbReference type="GO" id="GO:0000287">
    <property type="term" value="F:magnesium ion binding"/>
    <property type="evidence" value="ECO:0007669"/>
    <property type="project" value="TreeGrafter"/>
</dbReference>
<reference evidence="2" key="1">
    <citation type="submission" date="2016-10" db="EMBL/GenBank/DDBJ databases">
        <authorList>
            <person name="Varghese N."/>
        </authorList>
    </citation>
    <scope>NUCLEOTIDE SEQUENCE [LARGE SCALE GENOMIC DNA]</scope>
    <source>
        <strain evidence="2">DSM 20406</strain>
    </source>
</reference>
<dbReference type="GO" id="GO:0016791">
    <property type="term" value="F:phosphatase activity"/>
    <property type="evidence" value="ECO:0007669"/>
    <property type="project" value="TreeGrafter"/>
</dbReference>
<dbReference type="Proteomes" id="UP000183028">
    <property type="component" value="Unassembled WGS sequence"/>
</dbReference>
<evidence type="ECO:0000313" key="2">
    <source>
        <dbReference type="Proteomes" id="UP000183028"/>
    </source>
</evidence>
<dbReference type="AlphaFoldDB" id="A0A1H6QWV3"/>
<dbReference type="PANTHER" id="PTHR10000">
    <property type="entry name" value="PHOSPHOSERINE PHOSPHATASE"/>
    <property type="match status" value="1"/>
</dbReference>
<dbReference type="PANTHER" id="PTHR10000:SF8">
    <property type="entry name" value="HAD SUPERFAMILY HYDROLASE-LIKE, TYPE 3"/>
    <property type="match status" value="1"/>
</dbReference>
<dbReference type="CDD" id="cd07516">
    <property type="entry name" value="HAD_Pase"/>
    <property type="match status" value="1"/>
</dbReference>
<dbReference type="RefSeq" id="WP_033162395.1">
    <property type="nucleotide sequence ID" value="NZ_CACVPP010000006.1"/>
</dbReference>
<keyword evidence="2" id="KW-1185">Reference proteome</keyword>
<organism evidence="1 2">
    <name type="scientific">Sharpea azabuensis</name>
    <dbReference type="NCBI Taxonomy" id="322505"/>
    <lineage>
        <taxon>Bacteria</taxon>
        <taxon>Bacillati</taxon>
        <taxon>Bacillota</taxon>
        <taxon>Erysipelotrichia</taxon>
        <taxon>Erysipelotrichales</taxon>
        <taxon>Coprobacillaceae</taxon>
        <taxon>Sharpea</taxon>
    </lineage>
</organism>
<dbReference type="InterPro" id="IPR036412">
    <property type="entry name" value="HAD-like_sf"/>
</dbReference>
<sequence length="277" mass="31837">MEYKLIACDLDETLLNDDHLVPDTNIYWIQKARREHNVRFVPATGRGYMQILPELKQLQLYKQPHEYTLSFNGGALTENSDYHLLDWHGLPFEKMKEIFEFGLKQDVCIHVYTNTTLYIYHLSESERERLASQKLDAIYPEEDSVDFLKDEPIAKILFQNIDVPYLMSLEPKIKHITDGYCAISYSSNRYMEFNALGVDKGEGLKDLAERLSIPIEETIAVGDNYNDLSMLKVAGLSVVAANGVDDVKKEADYVTKADNNEGVVAELIRKFIYHEDI</sequence>
<name>A0A1H6QWV3_9FIRM</name>
<proteinExistence type="predicted"/>
<dbReference type="SFLD" id="SFLDG01140">
    <property type="entry name" value="C2.B:_Phosphomannomutase_and_P"/>
    <property type="match status" value="1"/>
</dbReference>
<protein>
    <recommendedName>
        <fullName evidence="3">Cof subfamily of IIB subfamily of haloacid dehalogenase superfamily/HAD-superfamily hydrolase, subfamily IIB</fullName>
    </recommendedName>
</protein>
<dbReference type="EMBL" id="FNYK01000005">
    <property type="protein sequence ID" value="SEI46546.1"/>
    <property type="molecule type" value="Genomic_DNA"/>
</dbReference>
<dbReference type="Gene3D" id="3.40.50.1000">
    <property type="entry name" value="HAD superfamily/HAD-like"/>
    <property type="match status" value="1"/>
</dbReference>
<dbReference type="SFLD" id="SFLDS00003">
    <property type="entry name" value="Haloacid_Dehalogenase"/>
    <property type="match status" value="1"/>
</dbReference>
<dbReference type="STRING" id="322505.SAMN04487836_10581"/>
<dbReference type="GO" id="GO:0005829">
    <property type="term" value="C:cytosol"/>
    <property type="evidence" value="ECO:0007669"/>
    <property type="project" value="TreeGrafter"/>
</dbReference>
<dbReference type="InterPro" id="IPR006379">
    <property type="entry name" value="HAD-SF_hydro_IIB"/>
</dbReference>
<gene>
    <name evidence="1" type="ORF">SAMN04487834_10054</name>
</gene>
<accession>A0A1H6QWV3</accession>
<evidence type="ECO:0000313" key="1">
    <source>
        <dbReference type="EMBL" id="SEI46546.1"/>
    </source>
</evidence>
<dbReference type="Pfam" id="PF08282">
    <property type="entry name" value="Hydrolase_3"/>
    <property type="match status" value="1"/>
</dbReference>
<dbReference type="InterPro" id="IPR023214">
    <property type="entry name" value="HAD_sf"/>
</dbReference>
<dbReference type="OrthoDB" id="9790031at2"/>
<dbReference type="eggNOG" id="COG0561">
    <property type="taxonomic scope" value="Bacteria"/>
</dbReference>
<dbReference type="NCBIfam" id="TIGR01484">
    <property type="entry name" value="HAD-SF-IIB"/>
    <property type="match status" value="1"/>
</dbReference>
<dbReference type="InterPro" id="IPR000150">
    <property type="entry name" value="Cof"/>
</dbReference>
<dbReference type="SUPFAM" id="SSF56784">
    <property type="entry name" value="HAD-like"/>
    <property type="match status" value="1"/>
</dbReference>
<evidence type="ECO:0008006" key="3">
    <source>
        <dbReference type="Google" id="ProtNLM"/>
    </source>
</evidence>
<dbReference type="GeneID" id="54119796"/>
<dbReference type="Gene3D" id="3.30.1240.10">
    <property type="match status" value="1"/>
</dbReference>
<dbReference type="NCBIfam" id="TIGR00099">
    <property type="entry name" value="Cof-subfamily"/>
    <property type="match status" value="1"/>
</dbReference>